<feature type="transmembrane region" description="Helical" evidence="1">
    <location>
        <begin position="54"/>
        <end position="76"/>
    </location>
</feature>
<keyword evidence="1" id="KW-1133">Transmembrane helix</keyword>
<comment type="caution">
    <text evidence="2">The sequence shown here is derived from an EMBL/GenBank/DDBJ whole genome shotgun (WGS) entry which is preliminary data.</text>
</comment>
<reference evidence="2" key="1">
    <citation type="submission" date="2022-08" db="EMBL/GenBank/DDBJ databases">
        <authorList>
            <consortium name="DOE Joint Genome Institute"/>
            <person name="Min B."/>
            <person name="Riley R."/>
            <person name="Sierra-Patev S."/>
            <person name="Naranjo-Ortiz M."/>
            <person name="Looney B."/>
            <person name="Konkel Z."/>
            <person name="Slot J.C."/>
            <person name="Sakamoto Y."/>
            <person name="Steenwyk J.L."/>
            <person name="Rokas A."/>
            <person name="Carro J."/>
            <person name="Camarero S."/>
            <person name="Ferreira P."/>
            <person name="Molpeceres G."/>
            <person name="Ruiz-Duenas F.J."/>
            <person name="Serrano A."/>
            <person name="Henrissat B."/>
            <person name="Drula E."/>
            <person name="Hughes K.W."/>
            <person name="Mata J.L."/>
            <person name="Ishikawa N.K."/>
            <person name="Vargas-Isla R."/>
            <person name="Ushijima S."/>
            <person name="Smith C.A."/>
            <person name="Ahrendt S."/>
            <person name="Andreopoulos W."/>
            <person name="He G."/>
            <person name="Labutti K."/>
            <person name="Lipzen A."/>
            <person name="Ng V."/>
            <person name="Sandor L."/>
            <person name="Barry K."/>
            <person name="Martinez A.T."/>
            <person name="Xiao Y."/>
            <person name="Gibbons J.G."/>
            <person name="Terashima K."/>
            <person name="Hibbett D.S."/>
            <person name="Grigoriev I.V."/>
        </authorList>
    </citation>
    <scope>NUCLEOTIDE SEQUENCE</scope>
    <source>
        <strain evidence="2">TFB7829</strain>
    </source>
</reference>
<proteinExistence type="predicted"/>
<dbReference type="AlphaFoldDB" id="A0AA38UVU3"/>
<protein>
    <submittedName>
        <fullName evidence="2">Uncharacterized protein</fullName>
    </submittedName>
</protein>
<dbReference type="EMBL" id="MU801933">
    <property type="protein sequence ID" value="KAJ3986831.1"/>
    <property type="molecule type" value="Genomic_DNA"/>
</dbReference>
<feature type="transmembrane region" description="Helical" evidence="1">
    <location>
        <begin position="20"/>
        <end position="42"/>
    </location>
</feature>
<keyword evidence="1" id="KW-0472">Membrane</keyword>
<evidence type="ECO:0000313" key="2">
    <source>
        <dbReference type="EMBL" id="KAJ3986831.1"/>
    </source>
</evidence>
<organism evidence="2 3">
    <name type="scientific">Lentinula detonsa</name>
    <dbReference type="NCBI Taxonomy" id="2804962"/>
    <lineage>
        <taxon>Eukaryota</taxon>
        <taxon>Fungi</taxon>
        <taxon>Dikarya</taxon>
        <taxon>Basidiomycota</taxon>
        <taxon>Agaricomycotina</taxon>
        <taxon>Agaricomycetes</taxon>
        <taxon>Agaricomycetidae</taxon>
        <taxon>Agaricales</taxon>
        <taxon>Marasmiineae</taxon>
        <taxon>Omphalotaceae</taxon>
        <taxon>Lentinula</taxon>
    </lineage>
</organism>
<dbReference type="Proteomes" id="UP001163850">
    <property type="component" value="Unassembled WGS sequence"/>
</dbReference>
<accession>A0AA38UVU3</accession>
<name>A0AA38UVU3_9AGAR</name>
<sequence length="93" mass="10886">MTFTISPACSYLLNYSNHCIINHLVYFLSHLIIRCMSFPPYFFTFTRVEIRETVYGISFTLYLACTYHCNLVYISVVNLYPAPIDTYMILSTD</sequence>
<evidence type="ECO:0000256" key="1">
    <source>
        <dbReference type="SAM" id="Phobius"/>
    </source>
</evidence>
<evidence type="ECO:0000313" key="3">
    <source>
        <dbReference type="Proteomes" id="UP001163850"/>
    </source>
</evidence>
<gene>
    <name evidence="2" type="ORF">F5890DRAFT_923618</name>
</gene>
<keyword evidence="1" id="KW-0812">Transmembrane</keyword>